<comment type="caution">
    <text evidence="1">The sequence shown here is derived from an EMBL/GenBank/DDBJ whole genome shotgun (WGS) entry which is preliminary data.</text>
</comment>
<name>A0A427B0R0_ENSVE</name>
<accession>A0A427B0R0</accession>
<proteinExistence type="predicted"/>
<protein>
    <submittedName>
        <fullName evidence="1">Uncharacterized protein</fullName>
    </submittedName>
</protein>
<reference evidence="1 2" key="1">
    <citation type="journal article" date="2014" name="Agronomy (Basel)">
        <title>A Draft Genome Sequence for Ensete ventricosum, the Drought-Tolerant Tree Against Hunger.</title>
        <authorList>
            <person name="Harrison J."/>
            <person name="Moore K.A."/>
            <person name="Paszkiewicz K."/>
            <person name="Jones T."/>
            <person name="Grant M."/>
            <person name="Ambacheew D."/>
            <person name="Muzemil S."/>
            <person name="Studholme D.J."/>
        </authorList>
    </citation>
    <scope>NUCLEOTIDE SEQUENCE [LARGE SCALE GENOMIC DNA]</scope>
</reference>
<gene>
    <name evidence="1" type="ORF">B296_00020883</name>
</gene>
<dbReference type="AlphaFoldDB" id="A0A427B0R0"/>
<sequence length="147" mass="16561">MKIRRSVRCPRFETPYMYLPSLRDIAHPIACLPRKAGGARACGRLPGSCSKAPKAYISLQLEKPLRSFLPCSKLITVQCSETERIMERGRWGVWGFWLEKEGSECGGEGGVTCMEKDGRDSTNLSRWGEKESLGWLEAAFSHRHSQI</sequence>
<evidence type="ECO:0000313" key="2">
    <source>
        <dbReference type="Proteomes" id="UP000287651"/>
    </source>
</evidence>
<dbReference type="EMBL" id="AMZH03000786">
    <property type="protein sequence ID" value="RRT81967.1"/>
    <property type="molecule type" value="Genomic_DNA"/>
</dbReference>
<dbReference type="Proteomes" id="UP000287651">
    <property type="component" value="Unassembled WGS sequence"/>
</dbReference>
<evidence type="ECO:0000313" key="1">
    <source>
        <dbReference type="EMBL" id="RRT81967.1"/>
    </source>
</evidence>
<organism evidence="1 2">
    <name type="scientific">Ensete ventricosum</name>
    <name type="common">Abyssinian banana</name>
    <name type="synonym">Musa ensete</name>
    <dbReference type="NCBI Taxonomy" id="4639"/>
    <lineage>
        <taxon>Eukaryota</taxon>
        <taxon>Viridiplantae</taxon>
        <taxon>Streptophyta</taxon>
        <taxon>Embryophyta</taxon>
        <taxon>Tracheophyta</taxon>
        <taxon>Spermatophyta</taxon>
        <taxon>Magnoliopsida</taxon>
        <taxon>Liliopsida</taxon>
        <taxon>Zingiberales</taxon>
        <taxon>Musaceae</taxon>
        <taxon>Ensete</taxon>
    </lineage>
</organism>